<evidence type="ECO:0000256" key="2">
    <source>
        <dbReference type="ARBA" id="ARBA00004496"/>
    </source>
</evidence>
<dbReference type="Gene3D" id="3.30.1520.10">
    <property type="entry name" value="Phox-like domain"/>
    <property type="match status" value="1"/>
</dbReference>
<evidence type="ECO:0000256" key="11">
    <source>
        <dbReference type="SAM" id="Coils"/>
    </source>
</evidence>
<dbReference type="PANTHER" id="PTHR10555:SF170">
    <property type="entry name" value="FI18122P1"/>
    <property type="match status" value="1"/>
</dbReference>
<sequence length="462" mass="52613">MSETVEDSSGQPFSRVESDEDIFKETKEDLTSSLFKSAMSNPADKEIDLNDDESPSVSQPIAPTTAGGQEPLNQAGSEGYIKISVAEPKKVGDGMSSYLVYRVVTRTNIRFFSKQEMVVTRRFSDFLGLHTKLMEKYLHKGRIVPPAPDKNLVGTTKLVISQQVTGEANTADFVEKRRWALERYLNRTASHPILQADPDFREFLELESELPRATNTSAISGAGVLRLFNRVGETVNKMTFKMEEADSWFEEKTQQIEALDAQLRRLQSSTEALALQRKELAQTTSTFAKSAALLSTCEEHENFAKALVQLSELEEKIQGIHMEQVHADFFLLCEFLKDYIGLIGAVKDTFHERVKAYQTWQHAQGMLVKKRESAEKLDSAGRTERAGSARDDVLEWEVKVERAREEFEAISRTIKQEFDRFELSRIKDFKHAFISYLEALLESQQKLVKQWEDYAIQVKQIE</sequence>
<dbReference type="Proteomes" id="UP001187531">
    <property type="component" value="Unassembled WGS sequence"/>
</dbReference>
<dbReference type="FunFam" id="3.30.1520.10:FF:000016">
    <property type="entry name" value="Sorting nexin 2"/>
    <property type="match status" value="1"/>
</dbReference>
<dbReference type="GO" id="GO:0098796">
    <property type="term" value="C:membrane protein complex"/>
    <property type="evidence" value="ECO:0007669"/>
    <property type="project" value="UniProtKB-ARBA"/>
</dbReference>
<name>A0AA88KSC6_ARTSF</name>
<evidence type="ECO:0000256" key="9">
    <source>
        <dbReference type="ARBA" id="ARBA00023034"/>
    </source>
</evidence>
<keyword evidence="11" id="KW-0175">Coiled coil</keyword>
<dbReference type="CDD" id="cd06859">
    <property type="entry name" value="PX_SNX1_2_like"/>
    <property type="match status" value="1"/>
</dbReference>
<comment type="subcellular location">
    <subcellularLocation>
        <location evidence="2">Cytoplasm</location>
    </subcellularLocation>
    <subcellularLocation>
        <location evidence="3">Golgi apparatus</location>
    </subcellularLocation>
    <subcellularLocation>
        <location evidence="1">Membrane</location>
        <topology evidence="1">Peripheral membrane protein</topology>
        <orientation evidence="1">Cytoplasmic side</orientation>
    </subcellularLocation>
</comment>
<evidence type="ECO:0000256" key="8">
    <source>
        <dbReference type="ARBA" id="ARBA00022927"/>
    </source>
</evidence>
<dbReference type="SUPFAM" id="SSF64268">
    <property type="entry name" value="PX domain"/>
    <property type="match status" value="1"/>
</dbReference>
<dbReference type="InterPro" id="IPR027267">
    <property type="entry name" value="AH/BAR_dom_sf"/>
</dbReference>
<dbReference type="GO" id="GO:0005829">
    <property type="term" value="C:cytosol"/>
    <property type="evidence" value="ECO:0007669"/>
    <property type="project" value="GOC"/>
</dbReference>
<keyword evidence="8" id="KW-0653">Protein transport</keyword>
<dbReference type="GO" id="GO:0034498">
    <property type="term" value="P:early endosome to Golgi transport"/>
    <property type="evidence" value="ECO:0007669"/>
    <property type="project" value="TreeGrafter"/>
</dbReference>
<evidence type="ECO:0000313" key="14">
    <source>
        <dbReference type="EMBL" id="KAK2704443.1"/>
    </source>
</evidence>
<dbReference type="GO" id="GO:0015031">
    <property type="term" value="P:protein transport"/>
    <property type="evidence" value="ECO:0007669"/>
    <property type="project" value="UniProtKB-KW"/>
</dbReference>
<dbReference type="Pfam" id="PF09325">
    <property type="entry name" value="Vps5"/>
    <property type="match status" value="1"/>
</dbReference>
<keyword evidence="10" id="KW-0472">Membrane</keyword>
<dbReference type="GO" id="GO:0035091">
    <property type="term" value="F:phosphatidylinositol binding"/>
    <property type="evidence" value="ECO:0007669"/>
    <property type="project" value="InterPro"/>
</dbReference>
<gene>
    <name evidence="14" type="ORF">QYM36_016742</name>
</gene>
<dbReference type="CDD" id="cd07623">
    <property type="entry name" value="BAR_SNX1_2"/>
    <property type="match status" value="1"/>
</dbReference>
<dbReference type="GO" id="GO:0010008">
    <property type="term" value="C:endosome membrane"/>
    <property type="evidence" value="ECO:0007669"/>
    <property type="project" value="TreeGrafter"/>
</dbReference>
<dbReference type="GO" id="GO:0005794">
    <property type="term" value="C:Golgi apparatus"/>
    <property type="evidence" value="ECO:0007669"/>
    <property type="project" value="UniProtKB-SubCell"/>
</dbReference>
<keyword evidence="9" id="KW-0333">Golgi apparatus</keyword>
<dbReference type="FunFam" id="1.20.1270.60:FF:000022">
    <property type="entry name" value="Sorting nexin 3 protein"/>
    <property type="match status" value="1"/>
</dbReference>
<dbReference type="EMBL" id="JAVRJZ010000021">
    <property type="protein sequence ID" value="KAK2704443.1"/>
    <property type="molecule type" value="Genomic_DNA"/>
</dbReference>
<proteinExistence type="inferred from homology"/>
<dbReference type="PROSITE" id="PS50195">
    <property type="entry name" value="PX"/>
    <property type="match status" value="1"/>
</dbReference>
<comment type="similarity">
    <text evidence="4">Belongs to the sorting nexin family.</text>
</comment>
<feature type="domain" description="PX" evidence="13">
    <location>
        <begin position="79"/>
        <end position="210"/>
    </location>
</feature>
<dbReference type="AlphaFoldDB" id="A0AA88KSC6"/>
<dbReference type="InterPro" id="IPR015404">
    <property type="entry name" value="Vps5_C"/>
</dbReference>
<evidence type="ECO:0000256" key="4">
    <source>
        <dbReference type="ARBA" id="ARBA00010883"/>
    </source>
</evidence>
<keyword evidence="7" id="KW-0597">Phosphoprotein</keyword>
<reference evidence="14" key="1">
    <citation type="submission" date="2023-07" db="EMBL/GenBank/DDBJ databases">
        <title>Chromosome-level genome assembly of Artemia franciscana.</title>
        <authorList>
            <person name="Jo E."/>
        </authorList>
    </citation>
    <scope>NUCLEOTIDE SEQUENCE</scope>
    <source>
        <tissue evidence="14">Whole body</tissue>
    </source>
</reference>
<evidence type="ECO:0000313" key="15">
    <source>
        <dbReference type="Proteomes" id="UP001187531"/>
    </source>
</evidence>
<accession>A0AA88KSC6</accession>
<evidence type="ECO:0000256" key="6">
    <source>
        <dbReference type="ARBA" id="ARBA00022490"/>
    </source>
</evidence>
<evidence type="ECO:0000259" key="13">
    <source>
        <dbReference type="PROSITE" id="PS50195"/>
    </source>
</evidence>
<feature type="coiled-coil region" evidence="11">
    <location>
        <begin position="249"/>
        <end position="276"/>
    </location>
</feature>
<evidence type="ECO:0000256" key="12">
    <source>
        <dbReference type="SAM" id="MobiDB-lite"/>
    </source>
</evidence>
<dbReference type="Pfam" id="PF00787">
    <property type="entry name" value="PX"/>
    <property type="match status" value="1"/>
</dbReference>
<keyword evidence="5" id="KW-0813">Transport</keyword>
<dbReference type="Gene3D" id="1.20.1270.60">
    <property type="entry name" value="Arfaptin homology (AH) domain/BAR domain"/>
    <property type="match status" value="1"/>
</dbReference>
<evidence type="ECO:0000256" key="7">
    <source>
        <dbReference type="ARBA" id="ARBA00022553"/>
    </source>
</evidence>
<keyword evidence="6" id="KW-0963">Cytoplasm</keyword>
<dbReference type="SUPFAM" id="SSF103657">
    <property type="entry name" value="BAR/IMD domain-like"/>
    <property type="match status" value="1"/>
</dbReference>
<evidence type="ECO:0000256" key="5">
    <source>
        <dbReference type="ARBA" id="ARBA00022448"/>
    </source>
</evidence>
<dbReference type="InterPro" id="IPR001683">
    <property type="entry name" value="PX_dom"/>
</dbReference>
<feature type="region of interest" description="Disordered" evidence="12">
    <location>
        <begin position="34"/>
        <end position="74"/>
    </location>
</feature>
<keyword evidence="15" id="KW-1185">Reference proteome</keyword>
<evidence type="ECO:0000256" key="10">
    <source>
        <dbReference type="ARBA" id="ARBA00023136"/>
    </source>
</evidence>
<evidence type="ECO:0000256" key="1">
    <source>
        <dbReference type="ARBA" id="ARBA00004287"/>
    </source>
</evidence>
<dbReference type="PANTHER" id="PTHR10555">
    <property type="entry name" value="SORTING NEXIN"/>
    <property type="match status" value="1"/>
</dbReference>
<comment type="caution">
    <text evidence="14">The sequence shown here is derived from an EMBL/GenBank/DDBJ whole genome shotgun (WGS) entry which is preliminary data.</text>
</comment>
<dbReference type="InterPro" id="IPR036871">
    <property type="entry name" value="PX_dom_sf"/>
</dbReference>
<dbReference type="SMART" id="SM00312">
    <property type="entry name" value="PX"/>
    <property type="match status" value="1"/>
</dbReference>
<organism evidence="14 15">
    <name type="scientific">Artemia franciscana</name>
    <name type="common">Brine shrimp</name>
    <name type="synonym">Artemia sanfranciscana</name>
    <dbReference type="NCBI Taxonomy" id="6661"/>
    <lineage>
        <taxon>Eukaryota</taxon>
        <taxon>Metazoa</taxon>
        <taxon>Ecdysozoa</taxon>
        <taxon>Arthropoda</taxon>
        <taxon>Crustacea</taxon>
        <taxon>Branchiopoda</taxon>
        <taxon>Anostraca</taxon>
        <taxon>Artemiidae</taxon>
        <taxon>Artemia</taxon>
    </lineage>
</organism>
<evidence type="ECO:0000256" key="3">
    <source>
        <dbReference type="ARBA" id="ARBA00004555"/>
    </source>
</evidence>
<protein>
    <recommendedName>
        <fullName evidence="13">PX domain-containing protein</fullName>
    </recommendedName>
</protein>
<feature type="region of interest" description="Disordered" evidence="12">
    <location>
        <begin position="1"/>
        <end position="22"/>
    </location>
</feature>